<protein>
    <submittedName>
        <fullName evidence="7">Osmoprotectant transport system ATP-binding protein</fullName>
    </submittedName>
</protein>
<dbReference type="Proteomes" id="UP000295361">
    <property type="component" value="Unassembled WGS sequence"/>
</dbReference>
<keyword evidence="8" id="KW-1185">Reference proteome</keyword>
<dbReference type="FunCoup" id="A0A4R6QUS2">
    <property type="interactions" value="270"/>
</dbReference>
<keyword evidence="4" id="KW-0547">Nucleotide-binding</keyword>
<dbReference type="PANTHER" id="PTHR43117:SF4">
    <property type="entry name" value="OSMOPROTECTANT IMPORT ATP-BINDING PROTEIN OSMV"/>
    <property type="match status" value="1"/>
</dbReference>
<reference evidence="7 8" key="1">
    <citation type="submission" date="2019-03" db="EMBL/GenBank/DDBJ databases">
        <title>Genomic Encyclopedia of Type Strains, Phase IV (KMG-IV): sequencing the most valuable type-strain genomes for metagenomic binning, comparative biology and taxonomic classification.</title>
        <authorList>
            <person name="Goeker M."/>
        </authorList>
    </citation>
    <scope>NUCLEOTIDE SEQUENCE [LARGE SCALE GENOMIC DNA]</scope>
    <source>
        <strain evidence="7 8">DSM 16998</strain>
    </source>
</reference>
<dbReference type="PROSITE" id="PS50893">
    <property type="entry name" value="ABC_TRANSPORTER_2"/>
    <property type="match status" value="1"/>
</dbReference>
<evidence type="ECO:0000256" key="2">
    <source>
        <dbReference type="ARBA" id="ARBA00022448"/>
    </source>
</evidence>
<dbReference type="EMBL" id="SNXS01000001">
    <property type="protein sequence ID" value="TDP74782.1"/>
    <property type="molecule type" value="Genomic_DNA"/>
</dbReference>
<dbReference type="GO" id="GO:0015697">
    <property type="term" value="P:quaternary ammonium group transport"/>
    <property type="evidence" value="ECO:0007669"/>
    <property type="project" value="UniProtKB-ARBA"/>
</dbReference>
<dbReference type="RefSeq" id="WP_243748150.1">
    <property type="nucleotide sequence ID" value="NZ_SNXS01000001.1"/>
</dbReference>
<evidence type="ECO:0000313" key="7">
    <source>
        <dbReference type="EMBL" id="TDP74782.1"/>
    </source>
</evidence>
<dbReference type="InterPro" id="IPR027417">
    <property type="entry name" value="P-loop_NTPase"/>
</dbReference>
<dbReference type="AlphaFoldDB" id="A0A4R6QUS2"/>
<keyword evidence="3" id="KW-0472">Membrane</keyword>
<dbReference type="Pfam" id="PF00005">
    <property type="entry name" value="ABC_tran"/>
    <property type="match status" value="1"/>
</dbReference>
<evidence type="ECO:0000313" key="8">
    <source>
        <dbReference type="Proteomes" id="UP000295361"/>
    </source>
</evidence>
<accession>A0A4R6QUS2</accession>
<evidence type="ECO:0000259" key="6">
    <source>
        <dbReference type="PROSITE" id="PS50893"/>
    </source>
</evidence>
<dbReference type="InterPro" id="IPR017871">
    <property type="entry name" value="ABC_transporter-like_CS"/>
</dbReference>
<dbReference type="SUPFAM" id="SSF52540">
    <property type="entry name" value="P-loop containing nucleoside triphosphate hydrolases"/>
    <property type="match status" value="1"/>
</dbReference>
<dbReference type="FunFam" id="3.40.50.300:FF:000425">
    <property type="entry name" value="Probable ABC transporter, ATP-binding subunit"/>
    <property type="match status" value="1"/>
</dbReference>
<keyword evidence="2" id="KW-0813">Transport</keyword>
<dbReference type="PANTHER" id="PTHR43117">
    <property type="entry name" value="OSMOPROTECTANT IMPORT ATP-BINDING PROTEIN OSMV"/>
    <property type="match status" value="1"/>
</dbReference>
<comment type="caution">
    <text evidence="7">The sequence shown here is derived from an EMBL/GenBank/DDBJ whole genome shotgun (WGS) entry which is preliminary data.</text>
</comment>
<sequence length="254" mass="27184">MGWGTGAMIAFQQVGLSLGGKRVIDKVSLRIAPGEFAVLIGPSGAGKSSLLRMVNRLLEPDRGQVLVGGLPVRDQEPTALRRRIGYVIQSTGLFPHRTVAQNIATVPGLLQWPPARIAARTAELMALLHLDQALAERYPHQLSGGQQQRVGVARALAADPEILLMDEPFAALDAVTRRALQAELLHIQRSTGKTVLMVTHDLDEALRLGTRIHLLDGGRLLQSGTPLELMTRPAGPAVSAFLGLALGDPPGREP</sequence>
<evidence type="ECO:0000256" key="5">
    <source>
        <dbReference type="ARBA" id="ARBA00022840"/>
    </source>
</evidence>
<dbReference type="PROSITE" id="PS00211">
    <property type="entry name" value="ABC_TRANSPORTER_1"/>
    <property type="match status" value="1"/>
</dbReference>
<dbReference type="InterPro" id="IPR003593">
    <property type="entry name" value="AAA+_ATPase"/>
</dbReference>
<gene>
    <name evidence="7" type="ORF">DES47_101848</name>
</gene>
<dbReference type="SMART" id="SM00382">
    <property type="entry name" value="AAA"/>
    <property type="match status" value="1"/>
</dbReference>
<evidence type="ECO:0000256" key="4">
    <source>
        <dbReference type="ARBA" id="ARBA00022741"/>
    </source>
</evidence>
<dbReference type="InParanoid" id="A0A4R6QUS2"/>
<dbReference type="GO" id="GO:0005524">
    <property type="term" value="F:ATP binding"/>
    <property type="evidence" value="ECO:0007669"/>
    <property type="project" value="UniProtKB-KW"/>
</dbReference>
<dbReference type="GO" id="GO:0016887">
    <property type="term" value="F:ATP hydrolysis activity"/>
    <property type="evidence" value="ECO:0007669"/>
    <property type="project" value="InterPro"/>
</dbReference>
<name>A0A4R6QUS2_9BURK</name>
<dbReference type="Gene3D" id="3.40.50.300">
    <property type="entry name" value="P-loop containing nucleotide triphosphate hydrolases"/>
    <property type="match status" value="1"/>
</dbReference>
<keyword evidence="5 7" id="KW-0067">ATP-binding</keyword>
<organism evidence="7 8">
    <name type="scientific">Roseateles toxinivorans</name>
    <dbReference type="NCBI Taxonomy" id="270368"/>
    <lineage>
        <taxon>Bacteria</taxon>
        <taxon>Pseudomonadati</taxon>
        <taxon>Pseudomonadota</taxon>
        <taxon>Betaproteobacteria</taxon>
        <taxon>Burkholderiales</taxon>
        <taxon>Sphaerotilaceae</taxon>
        <taxon>Roseateles</taxon>
    </lineage>
</organism>
<keyword evidence="3" id="KW-1003">Cell membrane</keyword>
<comment type="similarity">
    <text evidence="1">Belongs to the ABC transporter superfamily.</text>
</comment>
<feature type="domain" description="ABC transporter" evidence="6">
    <location>
        <begin position="9"/>
        <end position="242"/>
    </location>
</feature>
<evidence type="ECO:0000256" key="3">
    <source>
        <dbReference type="ARBA" id="ARBA00022475"/>
    </source>
</evidence>
<dbReference type="InterPro" id="IPR003439">
    <property type="entry name" value="ABC_transporter-like_ATP-bd"/>
</dbReference>
<evidence type="ECO:0000256" key="1">
    <source>
        <dbReference type="ARBA" id="ARBA00005417"/>
    </source>
</evidence>
<proteinExistence type="inferred from homology"/>